<keyword evidence="2" id="KW-0812">Transmembrane</keyword>
<dbReference type="Pfam" id="PF09335">
    <property type="entry name" value="VTT_dom"/>
    <property type="match status" value="1"/>
</dbReference>
<keyword evidence="2" id="KW-0472">Membrane</keyword>
<evidence type="ECO:0000259" key="3">
    <source>
        <dbReference type="Pfam" id="PF09335"/>
    </source>
</evidence>
<protein>
    <submittedName>
        <fullName evidence="4">DedA family protein</fullName>
    </submittedName>
</protein>
<evidence type="ECO:0000256" key="2">
    <source>
        <dbReference type="SAM" id="Phobius"/>
    </source>
</evidence>
<sequence>MVEDVLHWVVQYGYIGLFCALMLGIIGLPVPDEILMTFTGYLVSKGLFHFGWTVGTAFAGSLTGMSVSFFAGRKLGLPFLKRYGFVFRITPKKLDRAQGWFCRFGSWAIPFGYFIPGVRHFTAYSAGISRWSYVSFSVYAASGALFWVLTFVTLGTLLGDHWQVVTELIHRWMVLGGAVFVGGGLLLWWSNKKRFFGR</sequence>
<gene>
    <name evidence="4" type="ORF">ACFOUO_05715</name>
</gene>
<evidence type="ECO:0000256" key="1">
    <source>
        <dbReference type="ARBA" id="ARBA00010792"/>
    </source>
</evidence>
<feature type="transmembrane region" description="Helical" evidence="2">
    <location>
        <begin position="169"/>
        <end position="189"/>
    </location>
</feature>
<proteinExistence type="inferred from homology"/>
<dbReference type="PANTHER" id="PTHR42709">
    <property type="entry name" value="ALKALINE PHOSPHATASE LIKE PROTEIN"/>
    <property type="match status" value="1"/>
</dbReference>
<feature type="domain" description="VTT" evidence="3">
    <location>
        <begin position="30"/>
        <end position="156"/>
    </location>
</feature>
<reference evidence="5" key="1">
    <citation type="journal article" date="2019" name="Int. J. Syst. Evol. Microbiol.">
        <title>The Global Catalogue of Microorganisms (GCM) 10K type strain sequencing project: providing services to taxonomists for standard genome sequencing and annotation.</title>
        <authorList>
            <consortium name="The Broad Institute Genomics Platform"/>
            <consortium name="The Broad Institute Genome Sequencing Center for Infectious Disease"/>
            <person name="Wu L."/>
            <person name="Ma J."/>
        </authorList>
    </citation>
    <scope>NUCLEOTIDE SEQUENCE [LARGE SCALE GENOMIC DNA]</scope>
    <source>
        <strain evidence="5">IBRC-M 10813</strain>
    </source>
</reference>
<dbReference type="InterPro" id="IPR032816">
    <property type="entry name" value="VTT_dom"/>
</dbReference>
<evidence type="ECO:0000313" key="4">
    <source>
        <dbReference type="EMBL" id="MFC4076306.1"/>
    </source>
</evidence>
<keyword evidence="2" id="KW-1133">Transmembrane helix</keyword>
<organism evidence="4 5">
    <name type="scientific">Salinithrix halophila</name>
    <dbReference type="NCBI Taxonomy" id="1485204"/>
    <lineage>
        <taxon>Bacteria</taxon>
        <taxon>Bacillati</taxon>
        <taxon>Bacillota</taxon>
        <taxon>Bacilli</taxon>
        <taxon>Bacillales</taxon>
        <taxon>Thermoactinomycetaceae</taxon>
        <taxon>Salinithrix</taxon>
    </lineage>
</organism>
<feature type="transmembrane region" description="Helical" evidence="2">
    <location>
        <begin position="136"/>
        <end position="157"/>
    </location>
</feature>
<dbReference type="Proteomes" id="UP001595843">
    <property type="component" value="Unassembled WGS sequence"/>
</dbReference>
<dbReference type="RefSeq" id="WP_380703033.1">
    <property type="nucleotide sequence ID" value="NZ_JBHSAP010000007.1"/>
</dbReference>
<comment type="caution">
    <text evidence="4">The sequence shown here is derived from an EMBL/GenBank/DDBJ whole genome shotgun (WGS) entry which is preliminary data.</text>
</comment>
<feature type="transmembrane region" description="Helical" evidence="2">
    <location>
        <begin position="50"/>
        <end position="72"/>
    </location>
</feature>
<dbReference type="PANTHER" id="PTHR42709:SF9">
    <property type="entry name" value="ALKALINE PHOSPHATASE LIKE PROTEIN"/>
    <property type="match status" value="1"/>
</dbReference>
<dbReference type="EMBL" id="JBHSAP010000007">
    <property type="protein sequence ID" value="MFC4076306.1"/>
    <property type="molecule type" value="Genomic_DNA"/>
</dbReference>
<feature type="transmembrane region" description="Helical" evidence="2">
    <location>
        <begin position="12"/>
        <end position="30"/>
    </location>
</feature>
<dbReference type="InterPro" id="IPR051311">
    <property type="entry name" value="DedA_domain"/>
</dbReference>
<comment type="similarity">
    <text evidence="1">Belongs to the DedA family.</text>
</comment>
<evidence type="ECO:0000313" key="5">
    <source>
        <dbReference type="Proteomes" id="UP001595843"/>
    </source>
</evidence>
<accession>A0ABV8JC06</accession>
<keyword evidence="5" id="KW-1185">Reference proteome</keyword>
<name>A0ABV8JC06_9BACL</name>